<proteinExistence type="predicted"/>
<keyword evidence="1" id="KW-0812">Transmembrane</keyword>
<dbReference type="PIRSF" id="PIRSF018266">
    <property type="entry name" value="FecR"/>
    <property type="match status" value="1"/>
</dbReference>
<dbReference type="EMBL" id="MDGQ01000005">
    <property type="protein sequence ID" value="OEK04125.1"/>
    <property type="molecule type" value="Genomic_DNA"/>
</dbReference>
<dbReference type="InterPro" id="IPR006860">
    <property type="entry name" value="FecR"/>
</dbReference>
<dbReference type="OrthoDB" id="1099916at2"/>
<dbReference type="AlphaFoldDB" id="A0A1E5SYD4"/>
<feature type="transmembrane region" description="Helical" evidence="1">
    <location>
        <begin position="90"/>
        <end position="111"/>
    </location>
</feature>
<dbReference type="PANTHER" id="PTHR30273">
    <property type="entry name" value="PERIPLASMIC SIGNAL SENSOR AND SIGMA FACTOR ACTIVATOR FECR-RELATED"/>
    <property type="match status" value="1"/>
</dbReference>
<dbReference type="InterPro" id="IPR012373">
    <property type="entry name" value="Ferrdict_sens_TM"/>
</dbReference>
<evidence type="ECO:0000259" key="2">
    <source>
        <dbReference type="Pfam" id="PF04773"/>
    </source>
</evidence>
<name>A0A1E5SYD4_9BACT</name>
<dbReference type="InterPro" id="IPR032508">
    <property type="entry name" value="FecR_C"/>
</dbReference>
<evidence type="ECO:0008006" key="6">
    <source>
        <dbReference type="Google" id="ProtNLM"/>
    </source>
</evidence>
<keyword evidence="5" id="KW-1185">Reference proteome</keyword>
<dbReference type="Gene3D" id="2.60.120.1440">
    <property type="match status" value="1"/>
</dbReference>
<comment type="caution">
    <text evidence="4">The sequence shown here is derived from an EMBL/GenBank/DDBJ whole genome shotgun (WGS) entry which is preliminary data.</text>
</comment>
<feature type="domain" description="FecR protein" evidence="2">
    <location>
        <begin position="130"/>
        <end position="223"/>
    </location>
</feature>
<evidence type="ECO:0000259" key="3">
    <source>
        <dbReference type="Pfam" id="PF16344"/>
    </source>
</evidence>
<evidence type="ECO:0000313" key="4">
    <source>
        <dbReference type="EMBL" id="OEK04125.1"/>
    </source>
</evidence>
<dbReference type="Pfam" id="PF04773">
    <property type="entry name" value="FecR"/>
    <property type="match status" value="1"/>
</dbReference>
<gene>
    <name evidence="4" type="ORF">BFP71_11605</name>
</gene>
<dbReference type="Gene3D" id="3.55.50.30">
    <property type="match status" value="1"/>
</dbReference>
<keyword evidence="1" id="KW-1133">Transmembrane helix</keyword>
<dbReference type="STRING" id="1563681.BFP71_11605"/>
<evidence type="ECO:0000256" key="1">
    <source>
        <dbReference type="SAM" id="Phobius"/>
    </source>
</evidence>
<keyword evidence="1" id="KW-0472">Membrane</keyword>
<organism evidence="4 5">
    <name type="scientific">Roseivirga misakiensis</name>
    <dbReference type="NCBI Taxonomy" id="1563681"/>
    <lineage>
        <taxon>Bacteria</taxon>
        <taxon>Pseudomonadati</taxon>
        <taxon>Bacteroidota</taxon>
        <taxon>Cytophagia</taxon>
        <taxon>Cytophagales</taxon>
        <taxon>Roseivirgaceae</taxon>
        <taxon>Roseivirga</taxon>
    </lineage>
</organism>
<reference evidence="4 5" key="1">
    <citation type="submission" date="2016-08" db="EMBL/GenBank/DDBJ databases">
        <title>Draft genome of Fabibacter sp. strain SK-8.</title>
        <authorList>
            <person name="Wong S.-K."/>
            <person name="Hamasaki K."/>
            <person name="Yoshizawa S."/>
        </authorList>
    </citation>
    <scope>NUCLEOTIDE SEQUENCE [LARGE SCALE GENOMIC DNA]</scope>
    <source>
        <strain evidence="4 5">SK-8</strain>
    </source>
</reference>
<dbReference type="RefSeq" id="WP_069835630.1">
    <property type="nucleotide sequence ID" value="NZ_MDGQ01000005.1"/>
</dbReference>
<dbReference type="PANTHER" id="PTHR30273:SF2">
    <property type="entry name" value="PROTEIN FECR"/>
    <property type="match status" value="1"/>
</dbReference>
<dbReference type="Pfam" id="PF16344">
    <property type="entry name" value="FecR_C"/>
    <property type="match status" value="1"/>
</dbReference>
<evidence type="ECO:0000313" key="5">
    <source>
        <dbReference type="Proteomes" id="UP000095552"/>
    </source>
</evidence>
<dbReference type="GO" id="GO:0016989">
    <property type="term" value="F:sigma factor antagonist activity"/>
    <property type="evidence" value="ECO:0007669"/>
    <property type="project" value="TreeGrafter"/>
</dbReference>
<feature type="domain" description="Protein FecR C-terminal" evidence="3">
    <location>
        <begin position="271"/>
        <end position="340"/>
    </location>
</feature>
<dbReference type="Proteomes" id="UP000095552">
    <property type="component" value="Unassembled WGS sequence"/>
</dbReference>
<protein>
    <recommendedName>
        <fullName evidence="6">FecR protein domain-containing protein</fullName>
    </recommendedName>
</protein>
<sequence>MNLEDKNVLYHFLKDDCSEEERNQLHTWLVNDLDENDTNELLKSIWDKTPDESKETLDKESILKGVKAAIQAEEVKAESKKISVPPRRKANPSVLVVFSILLLTLAGGFFFTDRAPVAVKTPVARQITKTTSKGQRSSILLRDGSKVTLNSESTITYDDSFGLNNRRIQLDGEAFFEVTKNKNLPFTVTSTHLVTRALGTSFNVRDYEDEENASIALATGEVKVNRTDVSLKDAKVILSPNEQITVDKTSKEWLKTIFNPDYVLSWKENNLYFNDMYLSDIIKTLERWYNVNITVVGKGVEKLKYEGTGKFERQSLENILGSLGYTMGFESSVNEKQIIIHLTN</sequence>
<accession>A0A1E5SYD4</accession>